<feature type="transmembrane region" description="Helical" evidence="10">
    <location>
        <begin position="210"/>
        <end position="236"/>
    </location>
</feature>
<evidence type="ECO:0000256" key="4">
    <source>
        <dbReference type="ARBA" id="ARBA00022692"/>
    </source>
</evidence>
<evidence type="ECO:0000256" key="5">
    <source>
        <dbReference type="ARBA" id="ARBA00022824"/>
    </source>
</evidence>
<dbReference type="InterPro" id="IPR007594">
    <property type="entry name" value="RFT1"/>
</dbReference>
<evidence type="ECO:0000256" key="10">
    <source>
        <dbReference type="RuleBase" id="RU365067"/>
    </source>
</evidence>
<gene>
    <name evidence="12" type="ORF">O0I10_002269</name>
</gene>
<protein>
    <recommendedName>
        <fullName evidence="8 10">Man(5)GlcNAc(2)-PP-dolichol translocation protein RFT1</fullName>
    </recommendedName>
</protein>
<dbReference type="AlphaFoldDB" id="A0AAD7V9N4"/>
<sequence length="564" mass="62733">MTTAKGSTSSSVQSTGKSNNNNDNLLASTAKGAYYLVLLQFSSRMLTFGLHQIVLRYTTAETLGIASVKLELLLSTILFISREGFRCALLRGGSEESSDNDKEQEEEEQKVTNLAYIPTALGLITTLLACGYYLSTIDDATSLKYPYYRTSVILFGAAAFAELLVEPLFILAMNRLYFSLRVSVEGVAVLVRCFITFGMTLLGATSSHNAYGVLAFAVAQMAFGLIMMFGYFAFFFNKVRSQQMKTSALFPQRLKASNGRFYYFDKTMLNLASTLTKQSLLKHVLTEGDKMLISAICSDNDQGIYAFVVNYGSLIVRILFQPLEETTRTLFSKLLSNGEKNKSSMQTAANVLLMTLRGHILLGLLFTCFATNYTATLIDLLVGKEWSVHRNAPAVLSVYCMYVPIMGVNGVTEGFVQAVATKKDLSRLSYYMIGFSACFMVAGYFFMHVLDLGAIGLVLANMVNLSIRIAYSWNYISCYFGDTIPQLRIRSWFPSKLTMAAFMVAWGVTRWSEQMVGWDTLQQKAIHIGIGGLCALIVAGITVWKEKAWMHDMKQLARSRKKED</sequence>
<feature type="compositionally biased region" description="Low complexity" evidence="11">
    <location>
        <begin position="1"/>
        <end position="18"/>
    </location>
</feature>
<dbReference type="Pfam" id="PF04506">
    <property type="entry name" value="Rft-1"/>
    <property type="match status" value="1"/>
</dbReference>
<evidence type="ECO:0000256" key="8">
    <source>
        <dbReference type="ARBA" id="ARBA00044793"/>
    </source>
</evidence>
<feature type="transmembrane region" description="Helical" evidence="10">
    <location>
        <begin position="360"/>
        <end position="382"/>
    </location>
</feature>
<keyword evidence="7 10" id="KW-0472">Membrane</keyword>
<feature type="transmembrane region" description="Helical" evidence="10">
    <location>
        <begin position="492"/>
        <end position="512"/>
    </location>
</feature>
<evidence type="ECO:0000256" key="9">
    <source>
        <dbReference type="ARBA" id="ARBA00045912"/>
    </source>
</evidence>
<dbReference type="RefSeq" id="XP_058346851.1">
    <property type="nucleotide sequence ID" value="XM_058482353.1"/>
</dbReference>
<dbReference type="GeneID" id="83209687"/>
<feature type="transmembrane region" description="Helical" evidence="10">
    <location>
        <begin position="147"/>
        <end position="172"/>
    </location>
</feature>
<feature type="transmembrane region" description="Helical" evidence="10">
    <location>
        <begin position="524"/>
        <end position="544"/>
    </location>
</feature>
<feature type="region of interest" description="Disordered" evidence="11">
    <location>
        <begin position="1"/>
        <end position="22"/>
    </location>
</feature>
<comment type="pathway">
    <text evidence="2">Protein modification; protein glycosylation.</text>
</comment>
<evidence type="ECO:0000256" key="3">
    <source>
        <dbReference type="ARBA" id="ARBA00010288"/>
    </source>
</evidence>
<dbReference type="GO" id="GO:0005789">
    <property type="term" value="C:endoplasmic reticulum membrane"/>
    <property type="evidence" value="ECO:0007669"/>
    <property type="project" value="UniProtKB-SubCell"/>
</dbReference>
<keyword evidence="10" id="KW-0813">Transport</keyword>
<evidence type="ECO:0000313" key="13">
    <source>
        <dbReference type="Proteomes" id="UP001234581"/>
    </source>
</evidence>
<evidence type="ECO:0000256" key="6">
    <source>
        <dbReference type="ARBA" id="ARBA00022989"/>
    </source>
</evidence>
<comment type="function">
    <text evidence="9 10">Intramembrane glycolipid transporter that operates in the biosynthetic pathway of dolichol-linked oligosaccharides, the glycan precursors employed in protein asparagine (N)-glycosylation. The sequential addition of sugars to dolichol pyrophosphate produces dolichol-linked oligosaccharides containing fourteen sugars, including two GlcNAcs, nine mannoses and three glucoses. Once assembled, the oligosaccharide is transferred from the lipid to nascent proteins by oligosaccharyltransferases. The assembly of dolichol-linked oligosaccharides begins on the cytosolic side of the endoplasmic reticulum membrane and finishes in its lumen. RFT1 could mediate the translocation of the cytosolically oriented intermediate DolPP-GlcNAc2Man5, produced by ALG11, into the ER lumen where dolichol-linked oligosaccharides assembly continues. However, the intramembrane lipid transporter activity could not be confirmed in vitro.</text>
</comment>
<feature type="transmembrane region" description="Helical" evidence="10">
    <location>
        <begin position="114"/>
        <end position="135"/>
    </location>
</feature>
<dbReference type="GO" id="GO:0006488">
    <property type="term" value="P:dolichol-linked oligosaccharide biosynthetic process"/>
    <property type="evidence" value="ECO:0007669"/>
    <property type="project" value="InterPro"/>
</dbReference>
<accession>A0AAD7V9N4</accession>
<dbReference type="EMBL" id="JARTCD010000006">
    <property type="protein sequence ID" value="KAJ8661938.1"/>
    <property type="molecule type" value="Genomic_DNA"/>
</dbReference>
<dbReference type="PANTHER" id="PTHR13117:SF5">
    <property type="entry name" value="PROTEIN RFT1 HOMOLOG"/>
    <property type="match status" value="1"/>
</dbReference>
<evidence type="ECO:0000256" key="2">
    <source>
        <dbReference type="ARBA" id="ARBA00004922"/>
    </source>
</evidence>
<feature type="transmembrane region" description="Helical" evidence="10">
    <location>
        <begin position="394"/>
        <end position="416"/>
    </location>
</feature>
<feature type="transmembrane region" description="Helical" evidence="10">
    <location>
        <begin position="184"/>
        <end position="204"/>
    </location>
</feature>
<dbReference type="GO" id="GO:0034203">
    <property type="term" value="P:glycolipid translocation"/>
    <property type="evidence" value="ECO:0007669"/>
    <property type="project" value="TreeGrafter"/>
</dbReference>
<reference evidence="12 13" key="1">
    <citation type="submission" date="2023-03" db="EMBL/GenBank/DDBJ databases">
        <title>Genome sequence of Lichtheimia ornata CBS 291.66.</title>
        <authorList>
            <person name="Mohabir J.T."/>
            <person name="Shea T.P."/>
            <person name="Kurbessoian T."/>
            <person name="Berby B."/>
            <person name="Fontaine J."/>
            <person name="Livny J."/>
            <person name="Gnirke A."/>
            <person name="Stajich J.E."/>
            <person name="Cuomo C.A."/>
        </authorList>
    </citation>
    <scope>NUCLEOTIDE SEQUENCE [LARGE SCALE GENOMIC DNA]</scope>
    <source>
        <strain evidence="12">CBS 291.66</strain>
    </source>
</reference>
<organism evidence="12 13">
    <name type="scientific">Lichtheimia ornata</name>
    <dbReference type="NCBI Taxonomy" id="688661"/>
    <lineage>
        <taxon>Eukaryota</taxon>
        <taxon>Fungi</taxon>
        <taxon>Fungi incertae sedis</taxon>
        <taxon>Mucoromycota</taxon>
        <taxon>Mucoromycotina</taxon>
        <taxon>Mucoromycetes</taxon>
        <taxon>Mucorales</taxon>
        <taxon>Lichtheimiaceae</taxon>
        <taxon>Lichtheimia</taxon>
    </lineage>
</organism>
<dbReference type="PANTHER" id="PTHR13117">
    <property type="entry name" value="ENDOPLASMIC RETICULUM MULTISPAN TRANSMEMBRANE PROTEIN-RELATED"/>
    <property type="match status" value="1"/>
</dbReference>
<keyword evidence="6 10" id="KW-1133">Transmembrane helix</keyword>
<name>A0AAD7V9N4_9FUNG</name>
<evidence type="ECO:0000256" key="11">
    <source>
        <dbReference type="SAM" id="MobiDB-lite"/>
    </source>
</evidence>
<proteinExistence type="inferred from homology"/>
<comment type="similarity">
    <text evidence="3 10">Belongs to the RFT1 family.</text>
</comment>
<comment type="subcellular location">
    <subcellularLocation>
        <location evidence="1 10">Endoplasmic reticulum membrane</location>
        <topology evidence="1 10">Multi-pass membrane protein</topology>
    </subcellularLocation>
</comment>
<evidence type="ECO:0000256" key="1">
    <source>
        <dbReference type="ARBA" id="ARBA00004477"/>
    </source>
</evidence>
<comment type="caution">
    <text evidence="12">The sequence shown here is derived from an EMBL/GenBank/DDBJ whole genome shotgun (WGS) entry which is preliminary data.</text>
</comment>
<feature type="transmembrane region" description="Helical" evidence="10">
    <location>
        <begin position="428"/>
        <end position="446"/>
    </location>
</feature>
<feature type="transmembrane region" description="Helical" evidence="10">
    <location>
        <begin position="452"/>
        <end position="471"/>
    </location>
</feature>
<dbReference type="Proteomes" id="UP001234581">
    <property type="component" value="Unassembled WGS sequence"/>
</dbReference>
<keyword evidence="5 10" id="KW-0256">Endoplasmic reticulum</keyword>
<keyword evidence="13" id="KW-1185">Reference proteome</keyword>
<keyword evidence="4 10" id="KW-0812">Transmembrane</keyword>
<evidence type="ECO:0000256" key="7">
    <source>
        <dbReference type="ARBA" id="ARBA00023136"/>
    </source>
</evidence>
<evidence type="ECO:0000313" key="12">
    <source>
        <dbReference type="EMBL" id="KAJ8661938.1"/>
    </source>
</evidence>